<evidence type="ECO:0000256" key="2">
    <source>
        <dbReference type="ARBA" id="ARBA00011032"/>
    </source>
</evidence>
<evidence type="ECO:0000259" key="9">
    <source>
        <dbReference type="SMART" id="SM00790"/>
    </source>
</evidence>
<reference evidence="10" key="1">
    <citation type="journal article" date="2020" name="mSystems">
        <title>Genome- and Community-Level Interaction Insights into Carbon Utilization and Element Cycling Functions of Hydrothermarchaeota in Hydrothermal Sediment.</title>
        <authorList>
            <person name="Zhou Z."/>
            <person name="Liu Y."/>
            <person name="Xu W."/>
            <person name="Pan J."/>
            <person name="Luo Z.H."/>
            <person name="Li M."/>
        </authorList>
    </citation>
    <scope>NUCLEOTIDE SEQUENCE [LARGE SCALE GENOMIC DNA]</scope>
    <source>
        <strain evidence="10">SpSt-456</strain>
    </source>
</reference>
<dbReference type="Pfam" id="PF01314">
    <property type="entry name" value="AFOR_C"/>
    <property type="match status" value="1"/>
</dbReference>
<dbReference type="Pfam" id="PF02730">
    <property type="entry name" value="AFOR_N"/>
    <property type="match status" value="1"/>
</dbReference>
<gene>
    <name evidence="10" type="ORF">ENS06_14510</name>
</gene>
<dbReference type="InterPro" id="IPR013985">
    <property type="entry name" value="Ald_Fedxn_OxRdtase_dom3"/>
</dbReference>
<comment type="caution">
    <text evidence="10">The sequence shown here is derived from an EMBL/GenBank/DDBJ whole genome shotgun (WGS) entry which is preliminary data.</text>
</comment>
<name>A0A832A0X0_9BACT</name>
<protein>
    <submittedName>
        <fullName evidence="10">Aldehyde ferredoxin oxidoreductase</fullName>
    </submittedName>
</protein>
<evidence type="ECO:0000256" key="4">
    <source>
        <dbReference type="ARBA" id="ARBA00022723"/>
    </source>
</evidence>
<dbReference type="InterPro" id="IPR036021">
    <property type="entry name" value="Tungsten_al_ferr_oxy-like_C"/>
</dbReference>
<evidence type="ECO:0000313" key="10">
    <source>
        <dbReference type="EMBL" id="HFK98522.1"/>
    </source>
</evidence>
<dbReference type="Gene3D" id="3.30.1050.10">
    <property type="entry name" value="SCP2 sterol-binding domain"/>
    <property type="match status" value="1"/>
</dbReference>
<dbReference type="GO" id="GO:0016625">
    <property type="term" value="F:oxidoreductase activity, acting on the aldehyde or oxo group of donors, iron-sulfur protein as acceptor"/>
    <property type="evidence" value="ECO:0007669"/>
    <property type="project" value="InterPro"/>
</dbReference>
<keyword evidence="6" id="KW-0408">Iron</keyword>
<dbReference type="InterPro" id="IPR051919">
    <property type="entry name" value="W-dependent_AOR"/>
</dbReference>
<dbReference type="SUPFAM" id="SSF56228">
    <property type="entry name" value="Aldehyde ferredoxin oxidoreductase, N-terminal domain"/>
    <property type="match status" value="1"/>
</dbReference>
<evidence type="ECO:0000256" key="7">
    <source>
        <dbReference type="ARBA" id="ARBA00023014"/>
    </source>
</evidence>
<proteinExistence type="inferred from homology"/>
<comment type="similarity">
    <text evidence="2">Belongs to the AOR/FOR family.</text>
</comment>
<dbReference type="SUPFAM" id="SSF48310">
    <property type="entry name" value="Aldehyde ferredoxin oxidoreductase, C-terminal domains"/>
    <property type="match status" value="1"/>
</dbReference>
<dbReference type="InterPro" id="IPR036503">
    <property type="entry name" value="Ald_Fedxn_OxRdtase_N_sf"/>
</dbReference>
<dbReference type="InterPro" id="IPR013984">
    <property type="entry name" value="Ald_Fedxn_OxRdtase_dom2"/>
</dbReference>
<dbReference type="Gene3D" id="3.60.9.10">
    <property type="entry name" value="Aldehyde ferredoxin oxidoreductase, N-terminal domain"/>
    <property type="match status" value="1"/>
</dbReference>
<dbReference type="Gene3D" id="1.10.569.10">
    <property type="entry name" value="Aldehyde Ferredoxin Oxidoreductase Protein, subunit A, domain 2"/>
    <property type="match status" value="1"/>
</dbReference>
<keyword evidence="5" id="KW-0560">Oxidoreductase</keyword>
<dbReference type="PANTHER" id="PTHR30038">
    <property type="entry name" value="ALDEHYDE FERREDOXIN OXIDOREDUCTASE"/>
    <property type="match status" value="1"/>
</dbReference>
<dbReference type="PANTHER" id="PTHR30038:SF7">
    <property type="entry name" value="TUNGSTEN-CONTAINING GLYCERALDEHYDE-3-PHOSPHATE:FERREDOXIN OXIDOREDUCTASE"/>
    <property type="match status" value="1"/>
</dbReference>
<organism evidence="10">
    <name type="scientific">Desulfacinum infernum</name>
    <dbReference type="NCBI Taxonomy" id="35837"/>
    <lineage>
        <taxon>Bacteria</taxon>
        <taxon>Pseudomonadati</taxon>
        <taxon>Thermodesulfobacteriota</taxon>
        <taxon>Syntrophobacteria</taxon>
        <taxon>Syntrophobacterales</taxon>
        <taxon>Syntrophobacteraceae</taxon>
        <taxon>Desulfacinum</taxon>
    </lineage>
</organism>
<dbReference type="GO" id="GO:0046872">
    <property type="term" value="F:metal ion binding"/>
    <property type="evidence" value="ECO:0007669"/>
    <property type="project" value="UniProtKB-KW"/>
</dbReference>
<evidence type="ECO:0000256" key="3">
    <source>
        <dbReference type="ARBA" id="ARBA00022485"/>
    </source>
</evidence>
<dbReference type="GO" id="GO:0009055">
    <property type="term" value="F:electron transfer activity"/>
    <property type="evidence" value="ECO:0007669"/>
    <property type="project" value="InterPro"/>
</dbReference>
<dbReference type="SMART" id="SM00790">
    <property type="entry name" value="AFOR_N"/>
    <property type="match status" value="1"/>
</dbReference>
<sequence>MADWVGSCDRVLEVDLSRRTTRVFPVSTEDRRRYLGGKGLALRFFAERIDPGLDPLGPDNVMAVFAGVVVASGAPCSARFSAVTKSPLTGLTASSSCGGPFGIALKTAGYEGIILTGRCAEPTLLEIDETGVRFLDAAYLWGRDTQETQEALKLGTKDGALVIGPAGENLVLFANIASGHRFLGRGGFGAVLGSKKLKAIVARSGTARYVPADPQGFEKTCRRATAYIHRNPFTGNLYRNAGTASHVDLCNAGGILPIRNFQDGCDPHAPQISGWTMRERFGAKPSTCRPCTILCGHKGTFSDQKIRQLPEYETVGLLGTNLGLFDAELVAVWNEQCGRLGLDTISCGGVLAYVMEASEKGLIPSPLRFGSPQGVSEAIEAIAFRQGLGDDMAQGVRRLSEKYGGTSFAMHVKGLELPAYDPRGSWGQGLAYAVANRGGCHLSATLFPLEVFLGFLKPRTPKAKAHFVRFFESLYAGINSLPTCLFTTYAYLLEAPIARWTPKPILAWTMQNLPAVAVRLMDLRVFTRLFETMYGVSLSPAEFLRAGDRIVVLERLLNVMEGVSRKEDTLPERILTEARPCDAADSGSKRTLWRRLARLGCPEPAPSAAPPPLLALDPMLDAYYALRGYTRNGIPMKKTLRRLKVSMPTHGGFAAVPDRAVLNPLVIRVFFMLLGRALQSASRMDDVFRRELASWPEGFTVLFKVLPFGPRMALRVDGRKRLRYLGDTLSEREADLTIGFKNMETAARMLTARLSTVDGFAQNRLSVVGDLAAAMQLTRLLDRIQSLLYPEWIAKRVVKRVSPMPMAEKLWKRAWLYLLGIPLGV</sequence>
<evidence type="ECO:0000256" key="6">
    <source>
        <dbReference type="ARBA" id="ARBA00023004"/>
    </source>
</evidence>
<dbReference type="GO" id="GO:0051539">
    <property type="term" value="F:4 iron, 4 sulfur cluster binding"/>
    <property type="evidence" value="ECO:0007669"/>
    <property type="project" value="UniProtKB-KW"/>
</dbReference>
<evidence type="ECO:0000256" key="8">
    <source>
        <dbReference type="ARBA" id="ARBA00049934"/>
    </source>
</evidence>
<dbReference type="AlphaFoldDB" id="A0A832A0X0"/>
<dbReference type="InterPro" id="IPR001203">
    <property type="entry name" value="OxRdtase_Ald_Fedxn_C"/>
</dbReference>
<dbReference type="InterPro" id="IPR036527">
    <property type="entry name" value="SCP2_sterol-bd_dom_sf"/>
</dbReference>
<keyword evidence="4" id="KW-0479">Metal-binding</keyword>
<evidence type="ECO:0000256" key="5">
    <source>
        <dbReference type="ARBA" id="ARBA00023002"/>
    </source>
</evidence>
<dbReference type="EMBL" id="DSTK01000040">
    <property type="protein sequence ID" value="HFK98522.1"/>
    <property type="molecule type" value="Genomic_DNA"/>
</dbReference>
<keyword evidence="3" id="KW-0004">4Fe-4S</keyword>
<comment type="cofactor">
    <cofactor evidence="8">
        <name>tungstopterin</name>
        <dbReference type="ChEBI" id="CHEBI:30402"/>
    </cofactor>
</comment>
<dbReference type="InterPro" id="IPR013983">
    <property type="entry name" value="Ald_Fedxn_OxRdtase_N"/>
</dbReference>
<feature type="domain" description="Aldehyde ferredoxin oxidoreductase N-terminal" evidence="9">
    <location>
        <begin position="8"/>
        <end position="206"/>
    </location>
</feature>
<dbReference type="Gene3D" id="1.10.599.10">
    <property type="entry name" value="Aldehyde Ferredoxin Oxidoreductase Protein, subunit A, domain 3"/>
    <property type="match status" value="1"/>
</dbReference>
<accession>A0A832A0X0</accession>
<comment type="cofactor">
    <cofactor evidence="1">
        <name>[4Fe-4S] cluster</name>
        <dbReference type="ChEBI" id="CHEBI:49883"/>
    </cofactor>
</comment>
<keyword evidence="7" id="KW-0411">Iron-sulfur</keyword>
<evidence type="ECO:0000256" key="1">
    <source>
        <dbReference type="ARBA" id="ARBA00001966"/>
    </source>
</evidence>